<dbReference type="Proteomes" id="UP000607645">
    <property type="component" value="Unassembled WGS sequence"/>
</dbReference>
<comment type="caution">
    <text evidence="2">The sequence shown here is derived from an EMBL/GenBank/DDBJ whole genome shotgun (WGS) entry which is preliminary data.</text>
</comment>
<sequence>MNPRLEKLRQEREKLAEKLASLTARLKALDEQILKLENTDIVGIVRENGLTIEQLAALMAMLEKRPTAALPDEYRKTEEFMDEE</sequence>
<dbReference type="EMBL" id="JACOPQ010000002">
    <property type="protein sequence ID" value="MBC5736180.1"/>
    <property type="molecule type" value="Genomic_DNA"/>
</dbReference>
<evidence type="ECO:0000313" key="3">
    <source>
        <dbReference type="Proteomes" id="UP000607645"/>
    </source>
</evidence>
<keyword evidence="3" id="KW-1185">Reference proteome</keyword>
<accession>A0A8J6JJX4</accession>
<dbReference type="Pfam" id="PF14193">
    <property type="entry name" value="DUF4315"/>
    <property type="match status" value="1"/>
</dbReference>
<reference evidence="2" key="1">
    <citation type="submission" date="2020-08" db="EMBL/GenBank/DDBJ databases">
        <title>Genome public.</title>
        <authorList>
            <person name="Liu C."/>
            <person name="Sun Q."/>
        </authorList>
    </citation>
    <scope>NUCLEOTIDE SEQUENCE</scope>
    <source>
        <strain evidence="2">NSJ-52</strain>
    </source>
</reference>
<organism evidence="2 3">
    <name type="scientific">Lawsonibacter faecis</name>
    <dbReference type="NCBI Taxonomy" id="2763052"/>
    <lineage>
        <taxon>Bacteria</taxon>
        <taxon>Bacillati</taxon>
        <taxon>Bacillota</taxon>
        <taxon>Clostridia</taxon>
        <taxon>Eubacteriales</taxon>
        <taxon>Oscillospiraceae</taxon>
        <taxon>Lawsonibacter</taxon>
    </lineage>
</organism>
<feature type="coiled-coil region" evidence="1">
    <location>
        <begin position="5"/>
        <end position="39"/>
    </location>
</feature>
<keyword evidence="1" id="KW-0175">Coiled coil</keyword>
<evidence type="ECO:0000256" key="1">
    <source>
        <dbReference type="SAM" id="Coils"/>
    </source>
</evidence>
<evidence type="ECO:0000313" key="2">
    <source>
        <dbReference type="EMBL" id="MBC5736180.1"/>
    </source>
</evidence>
<gene>
    <name evidence="2" type="ORF">H8S62_04035</name>
</gene>
<name>A0A8J6JJX4_9FIRM</name>
<proteinExistence type="predicted"/>
<dbReference type="InterPro" id="IPR025464">
    <property type="entry name" value="DUF4315"/>
</dbReference>
<dbReference type="RefSeq" id="WP_186918548.1">
    <property type="nucleotide sequence ID" value="NZ_JACOPQ010000002.1"/>
</dbReference>
<dbReference type="AlphaFoldDB" id="A0A8J6JJX4"/>
<protein>
    <submittedName>
        <fullName evidence="2">DUF4315 family protein</fullName>
    </submittedName>
</protein>